<evidence type="ECO:0000259" key="2">
    <source>
        <dbReference type="PROSITE" id="PS50222"/>
    </source>
</evidence>
<dbReference type="GO" id="GO:0005829">
    <property type="term" value="C:cytosol"/>
    <property type="evidence" value="ECO:0000318"/>
    <property type="project" value="GO_Central"/>
</dbReference>
<dbReference type="PANTHER" id="PTHR19972">
    <property type="entry name" value="CALBINDIN"/>
    <property type="match status" value="1"/>
</dbReference>
<dbReference type="PROSITE" id="PS50222">
    <property type="entry name" value="EF_HAND_2"/>
    <property type="match status" value="5"/>
</dbReference>
<dbReference type="FunCoup" id="A0A7M7SU90">
    <property type="interactions" value="156"/>
</dbReference>
<feature type="domain" description="EF-hand" evidence="2">
    <location>
        <begin position="193"/>
        <end position="225"/>
    </location>
</feature>
<dbReference type="OrthoDB" id="428774at2759"/>
<dbReference type="GO" id="GO:0005509">
    <property type="term" value="F:calcium ion binding"/>
    <property type="evidence" value="ECO:0000318"/>
    <property type="project" value="GO_Central"/>
</dbReference>
<dbReference type="InterPro" id="IPR051001">
    <property type="entry name" value="Calbindin_Ca-bind"/>
</dbReference>
<dbReference type="GeneID" id="576079"/>
<dbReference type="InterPro" id="IPR018247">
    <property type="entry name" value="EF_Hand_1_Ca_BS"/>
</dbReference>
<dbReference type="PROSITE" id="PS00018">
    <property type="entry name" value="EF_HAND_1"/>
    <property type="match status" value="5"/>
</dbReference>
<evidence type="ECO:0000313" key="3">
    <source>
        <dbReference type="EnsemblMetazoa" id="XP_030831623"/>
    </source>
</evidence>
<dbReference type="SMART" id="SM00054">
    <property type="entry name" value="EFh"/>
    <property type="match status" value="5"/>
</dbReference>
<feature type="domain" description="EF-hand" evidence="2">
    <location>
        <begin position="143"/>
        <end position="178"/>
    </location>
</feature>
<dbReference type="InterPro" id="IPR011992">
    <property type="entry name" value="EF-hand-dom_pair"/>
</dbReference>
<dbReference type="GO" id="GO:0030425">
    <property type="term" value="C:dendrite"/>
    <property type="evidence" value="ECO:0000318"/>
    <property type="project" value="GO_Central"/>
</dbReference>
<dbReference type="Pfam" id="PF13499">
    <property type="entry name" value="EF-hand_7"/>
    <property type="match status" value="2"/>
</dbReference>
<feature type="domain" description="EF-hand" evidence="2">
    <location>
        <begin position="1"/>
        <end position="28"/>
    </location>
</feature>
<dbReference type="InParanoid" id="A0A7M7SU90"/>
<dbReference type="SUPFAM" id="SSF47473">
    <property type="entry name" value="EF-hand"/>
    <property type="match status" value="1"/>
</dbReference>
<dbReference type="GO" id="GO:0005634">
    <property type="term" value="C:nucleus"/>
    <property type="evidence" value="ECO:0000318"/>
    <property type="project" value="GO_Central"/>
</dbReference>
<dbReference type="CDD" id="cd15902">
    <property type="entry name" value="EFh_HEF"/>
    <property type="match status" value="1"/>
</dbReference>
<dbReference type="GO" id="GO:0045202">
    <property type="term" value="C:synapse"/>
    <property type="evidence" value="ECO:0000318"/>
    <property type="project" value="GO_Central"/>
</dbReference>
<keyword evidence="4" id="KW-1185">Reference proteome</keyword>
<protein>
    <recommendedName>
        <fullName evidence="2">EF-hand domain-containing protein</fullName>
    </recommendedName>
</protein>
<organism evidence="3 4">
    <name type="scientific">Strongylocentrotus purpuratus</name>
    <name type="common">Purple sea urchin</name>
    <dbReference type="NCBI Taxonomy" id="7668"/>
    <lineage>
        <taxon>Eukaryota</taxon>
        <taxon>Metazoa</taxon>
        <taxon>Echinodermata</taxon>
        <taxon>Eleutherozoa</taxon>
        <taxon>Echinozoa</taxon>
        <taxon>Echinoidea</taxon>
        <taxon>Euechinoidea</taxon>
        <taxon>Echinacea</taxon>
        <taxon>Camarodonta</taxon>
        <taxon>Echinidea</taxon>
        <taxon>Strongylocentrotidae</taxon>
        <taxon>Strongylocentrotus</taxon>
    </lineage>
</organism>
<dbReference type="Proteomes" id="UP000007110">
    <property type="component" value="Unassembled WGS sequence"/>
</dbReference>
<proteinExistence type="predicted"/>
<reference evidence="4" key="1">
    <citation type="submission" date="2015-02" db="EMBL/GenBank/DDBJ databases">
        <title>Genome sequencing for Strongylocentrotus purpuratus.</title>
        <authorList>
            <person name="Murali S."/>
            <person name="Liu Y."/>
            <person name="Vee V."/>
            <person name="English A."/>
            <person name="Wang M."/>
            <person name="Skinner E."/>
            <person name="Han Y."/>
            <person name="Muzny D.M."/>
            <person name="Worley K.C."/>
            <person name="Gibbs R.A."/>
        </authorList>
    </citation>
    <scope>NUCLEOTIDE SEQUENCE</scope>
</reference>
<dbReference type="RefSeq" id="XP_030831623.1">
    <property type="nucleotide sequence ID" value="XM_030975763.1"/>
</dbReference>
<dbReference type="InterPro" id="IPR002048">
    <property type="entry name" value="EF_hand_dom"/>
</dbReference>
<dbReference type="Gene3D" id="1.10.238.10">
    <property type="entry name" value="EF-hand"/>
    <property type="match status" value="2"/>
</dbReference>
<dbReference type="Pfam" id="PF13202">
    <property type="entry name" value="EF-hand_5"/>
    <property type="match status" value="1"/>
</dbReference>
<dbReference type="AlphaFoldDB" id="A0A7M7SU90"/>
<evidence type="ECO:0000313" key="4">
    <source>
        <dbReference type="Proteomes" id="UP000007110"/>
    </source>
</evidence>
<reference evidence="3" key="2">
    <citation type="submission" date="2021-01" db="UniProtKB">
        <authorList>
            <consortium name="EnsemblMetazoa"/>
        </authorList>
    </citation>
    <scope>IDENTIFICATION</scope>
</reference>
<feature type="domain" description="EF-hand" evidence="2">
    <location>
        <begin position="38"/>
        <end position="73"/>
    </location>
</feature>
<dbReference type="KEGG" id="spu:576079"/>
<dbReference type="GO" id="GO:0043195">
    <property type="term" value="C:terminal bouton"/>
    <property type="evidence" value="ECO:0000318"/>
    <property type="project" value="GO_Central"/>
</dbReference>
<dbReference type="EnsemblMetazoa" id="XM_030975763">
    <property type="protein sequence ID" value="XP_030831623"/>
    <property type="gene ID" value="LOC576079"/>
</dbReference>
<dbReference type="PANTHER" id="PTHR19972:SF10">
    <property type="entry name" value="CALBINDIN-32"/>
    <property type="match status" value="1"/>
</dbReference>
<accession>A0A7M7SU90</accession>
<keyword evidence="1" id="KW-0106">Calcium</keyword>
<sequence length="225" mass="25743">MMARYDQNKDGKIEMRELAEILPPEESFLVLFRSQQPLSSIEFMEIWRRFDSDSSGFIEVNELKSFMKHLITKNQLGDISDDKLDEYAKSILKLFDANNDGKLELKEMAKLLPTKENFLKQFQKITGQSGASQGKGILGQKTLTRSEFERVFSYYDKDKNGTIEGDELNGFLKDLMEHEGNEKRLKRIPTDSEIAALATQIMKSCDSDGDGVLSVDELHRVICRT</sequence>
<evidence type="ECO:0000256" key="1">
    <source>
        <dbReference type="ARBA" id="ARBA00022837"/>
    </source>
</evidence>
<name>A0A7M7SU90_STRPU</name>
<feature type="domain" description="EF-hand" evidence="2">
    <location>
        <begin position="83"/>
        <end position="118"/>
    </location>
</feature>